<evidence type="ECO:0008006" key="2">
    <source>
        <dbReference type="Google" id="ProtNLM"/>
    </source>
</evidence>
<evidence type="ECO:0000313" key="1">
    <source>
        <dbReference type="EMBL" id="QHT15610.1"/>
    </source>
</evidence>
<accession>A0A6C0DH72</accession>
<dbReference type="AlphaFoldDB" id="A0A6C0DH72"/>
<protein>
    <recommendedName>
        <fullName evidence="2">Methyltransferase</fullName>
    </recommendedName>
</protein>
<organism evidence="1">
    <name type="scientific">viral metagenome</name>
    <dbReference type="NCBI Taxonomy" id="1070528"/>
    <lineage>
        <taxon>unclassified sequences</taxon>
        <taxon>metagenomes</taxon>
        <taxon>organismal metagenomes</taxon>
    </lineage>
</organism>
<proteinExistence type="predicted"/>
<dbReference type="EMBL" id="MN739613">
    <property type="protein sequence ID" value="QHT15610.1"/>
    <property type="molecule type" value="Genomic_DNA"/>
</dbReference>
<reference evidence="1" key="1">
    <citation type="journal article" date="2020" name="Nature">
        <title>Giant virus diversity and host interactions through global metagenomics.</title>
        <authorList>
            <person name="Schulz F."/>
            <person name="Roux S."/>
            <person name="Paez-Espino D."/>
            <person name="Jungbluth S."/>
            <person name="Walsh D.A."/>
            <person name="Denef V.J."/>
            <person name="McMahon K.D."/>
            <person name="Konstantinidis K.T."/>
            <person name="Eloe-Fadrosh E.A."/>
            <person name="Kyrpides N.C."/>
            <person name="Woyke T."/>
        </authorList>
    </citation>
    <scope>NUCLEOTIDE SEQUENCE</scope>
    <source>
        <strain evidence="1">GVMAG-M-3300023174-176</strain>
    </source>
</reference>
<name>A0A6C0DH72_9ZZZZ</name>
<sequence>MKLSMKIVCLIALLIFVIVLAKLVKGTIERFDNSGALMQLSADHVPTEQDVRGLRAYRRQVSQDLIDMTGSA</sequence>